<dbReference type="OrthoDB" id="1107506at2759"/>
<dbReference type="GO" id="GO:0006123">
    <property type="term" value="P:mitochondrial electron transport, cytochrome c to oxygen"/>
    <property type="evidence" value="ECO:0007669"/>
    <property type="project" value="UniProtKB-ARBA"/>
</dbReference>
<evidence type="ECO:0000256" key="3">
    <source>
        <dbReference type="ARBA" id="ARBA00006425"/>
    </source>
</evidence>
<evidence type="ECO:0000256" key="8">
    <source>
        <dbReference type="SAM" id="MobiDB-lite"/>
    </source>
</evidence>
<dbReference type="Pfam" id="PF02297">
    <property type="entry name" value="COX6B"/>
    <property type="match status" value="1"/>
</dbReference>
<keyword evidence="5" id="KW-1015">Disulfide bond</keyword>
<dbReference type="SUPFAM" id="SSF47694">
    <property type="entry name" value="Cytochrome c oxidase subunit h"/>
    <property type="match status" value="1"/>
</dbReference>
<evidence type="ECO:0000256" key="6">
    <source>
        <dbReference type="ARBA" id="ARBA00074891"/>
    </source>
</evidence>
<dbReference type="GO" id="GO:0045277">
    <property type="term" value="C:respiratory chain complex IV"/>
    <property type="evidence" value="ECO:0007669"/>
    <property type="project" value="InterPro"/>
</dbReference>
<evidence type="ECO:0000256" key="7">
    <source>
        <dbReference type="ARBA" id="ARBA00082359"/>
    </source>
</evidence>
<dbReference type="EMBL" id="MDYM01000015">
    <property type="protein sequence ID" value="OQD61756.1"/>
    <property type="molecule type" value="Genomic_DNA"/>
</dbReference>
<feature type="compositionally biased region" description="Basic and acidic residues" evidence="8">
    <location>
        <begin position="1"/>
        <end position="18"/>
    </location>
</feature>
<evidence type="ECO:0000256" key="5">
    <source>
        <dbReference type="ARBA" id="ARBA00023157"/>
    </source>
</evidence>
<accession>A0A1V6NBC2</accession>
<dbReference type="CDD" id="cd00926">
    <property type="entry name" value="Cyt_c_Oxidase_VIb"/>
    <property type="match status" value="1"/>
</dbReference>
<sequence>MITRPLAKERTYRSRESKGPSGLHPQHASGIHVEICGSTLEKQKKSGIEDEVGTPAFRERDWLGCKSETLSGSRLTARGHIRHFTASITQRRSSRLTFSPPLFSLHSNSSSRVLFPLKLHIANMGAIPEADPDEVLETKPFKFVTGYDARFPQQNQTKHCWQNYVDYYKCTTAKGEDFRPCKQFYHSFRSLCPKAWTDRWDGQREAGNFPVHLDK</sequence>
<proteinExistence type="inferred from homology"/>
<dbReference type="InterPro" id="IPR036549">
    <property type="entry name" value="CX6/COA6-like_sf"/>
</dbReference>
<comment type="similarity">
    <text evidence="3">Belongs to the cytochrome c oxidase subunit 6B family.</text>
</comment>
<name>A0A1V6NBC2_PENPO</name>
<evidence type="ECO:0000313" key="9">
    <source>
        <dbReference type="EMBL" id="OQD61756.1"/>
    </source>
</evidence>
<organism evidence="9 10">
    <name type="scientific">Penicillium polonicum</name>
    <dbReference type="NCBI Taxonomy" id="60169"/>
    <lineage>
        <taxon>Eukaryota</taxon>
        <taxon>Fungi</taxon>
        <taxon>Dikarya</taxon>
        <taxon>Ascomycota</taxon>
        <taxon>Pezizomycotina</taxon>
        <taxon>Eurotiomycetes</taxon>
        <taxon>Eurotiomycetidae</taxon>
        <taxon>Eurotiales</taxon>
        <taxon>Aspergillaceae</taxon>
        <taxon>Penicillium</taxon>
    </lineage>
</organism>
<evidence type="ECO:0000256" key="1">
    <source>
        <dbReference type="ARBA" id="ARBA00004137"/>
    </source>
</evidence>
<feature type="region of interest" description="Disordered" evidence="8">
    <location>
        <begin position="1"/>
        <end position="29"/>
    </location>
</feature>
<keyword evidence="10" id="KW-1185">Reference proteome</keyword>
<comment type="caution">
    <text evidence="9">The sequence shown here is derived from an EMBL/GenBank/DDBJ whole genome shotgun (WGS) entry which is preliminary data.</text>
</comment>
<dbReference type="AlphaFoldDB" id="A0A1V6NBC2"/>
<keyword evidence="4" id="KW-0496">Mitochondrion</keyword>
<dbReference type="InterPro" id="IPR048280">
    <property type="entry name" value="COX6B-like"/>
</dbReference>
<dbReference type="PANTHER" id="PTHR11387">
    <property type="entry name" value="CYTOCHROME C OXIDASE SUBUNIT 6B"/>
    <property type="match status" value="1"/>
</dbReference>
<dbReference type="Proteomes" id="UP000191408">
    <property type="component" value="Unassembled WGS sequence"/>
</dbReference>
<dbReference type="FunFam" id="1.10.10.140:FF:000001">
    <property type="entry name" value="Cytochrome c oxidase subunit 6B1"/>
    <property type="match status" value="1"/>
</dbReference>
<reference evidence="10" key="1">
    <citation type="journal article" date="2017" name="Nat. Microbiol.">
        <title>Global analysis of biosynthetic gene clusters reveals vast potential of secondary metabolite production in Penicillium species.</title>
        <authorList>
            <person name="Nielsen J.C."/>
            <person name="Grijseels S."/>
            <person name="Prigent S."/>
            <person name="Ji B."/>
            <person name="Dainat J."/>
            <person name="Nielsen K.F."/>
            <person name="Frisvad J.C."/>
            <person name="Workman M."/>
            <person name="Nielsen J."/>
        </authorList>
    </citation>
    <scope>NUCLEOTIDE SEQUENCE [LARGE SCALE GENOMIC DNA]</scope>
    <source>
        <strain evidence="10">IBT 4502</strain>
    </source>
</reference>
<dbReference type="GO" id="GO:0005743">
    <property type="term" value="C:mitochondrial inner membrane"/>
    <property type="evidence" value="ECO:0007669"/>
    <property type="project" value="UniProtKB-SubCell"/>
</dbReference>
<dbReference type="InterPro" id="IPR003213">
    <property type="entry name" value="Cyt_c_oxidase_su6B"/>
</dbReference>
<evidence type="ECO:0000313" key="10">
    <source>
        <dbReference type="Proteomes" id="UP000191408"/>
    </source>
</evidence>
<comment type="subcellular location">
    <subcellularLocation>
        <location evidence="1">Mitochondrion inner membrane</location>
        <topology evidence="1">Peripheral membrane protein</topology>
        <orientation evidence="1">Intermembrane side</orientation>
    </subcellularLocation>
</comment>
<evidence type="ECO:0000256" key="4">
    <source>
        <dbReference type="ARBA" id="ARBA00023128"/>
    </source>
</evidence>
<gene>
    <name evidence="9" type="ORF">PENPOL_c015G07891</name>
</gene>
<protein>
    <recommendedName>
        <fullName evidence="6">Cytochrome c oxidase subunit 12, mitochondrial</fullName>
    </recommendedName>
    <alternativeName>
        <fullName evidence="7">Cytochrome c oxidase polypeptide VIb</fullName>
    </alternativeName>
</protein>
<comment type="pathway">
    <text evidence="2">Energy metabolism; oxidative phosphorylation.</text>
</comment>
<dbReference type="Gene3D" id="1.10.10.140">
    <property type="entry name" value="Cytochrome c oxidase, subunit VIb"/>
    <property type="match status" value="1"/>
</dbReference>
<evidence type="ECO:0000256" key="2">
    <source>
        <dbReference type="ARBA" id="ARBA00004673"/>
    </source>
</evidence>
<dbReference type="STRING" id="60169.A0A1V6NBC2"/>
<dbReference type="PROSITE" id="PS51808">
    <property type="entry name" value="CHCH"/>
    <property type="match status" value="1"/>
</dbReference>